<feature type="signal peptide" evidence="1">
    <location>
        <begin position="1"/>
        <end position="20"/>
    </location>
</feature>
<reference evidence="2" key="1">
    <citation type="submission" date="2018-01" db="EMBL/GenBank/DDBJ databases">
        <title>An insight into the sialome of Amazonian anophelines.</title>
        <authorList>
            <person name="Ribeiro J.M."/>
            <person name="Scarpassa V."/>
            <person name="Calvo E."/>
        </authorList>
    </citation>
    <scope>NUCLEOTIDE SEQUENCE</scope>
</reference>
<keyword evidence="1" id="KW-0732">Signal</keyword>
<feature type="chain" id="PRO_5014831199" evidence="1">
    <location>
        <begin position="21"/>
        <end position="86"/>
    </location>
</feature>
<evidence type="ECO:0000313" key="2">
    <source>
        <dbReference type="EMBL" id="MBW76060.1"/>
    </source>
</evidence>
<dbReference type="EMBL" id="GGFL01011882">
    <property type="protein sequence ID" value="MBW76060.1"/>
    <property type="molecule type" value="Transcribed_RNA"/>
</dbReference>
<evidence type="ECO:0000256" key="1">
    <source>
        <dbReference type="SAM" id="SignalP"/>
    </source>
</evidence>
<organism evidence="2">
    <name type="scientific">Anopheles darlingi</name>
    <name type="common">Mosquito</name>
    <dbReference type="NCBI Taxonomy" id="43151"/>
    <lineage>
        <taxon>Eukaryota</taxon>
        <taxon>Metazoa</taxon>
        <taxon>Ecdysozoa</taxon>
        <taxon>Arthropoda</taxon>
        <taxon>Hexapoda</taxon>
        <taxon>Insecta</taxon>
        <taxon>Pterygota</taxon>
        <taxon>Neoptera</taxon>
        <taxon>Endopterygota</taxon>
        <taxon>Diptera</taxon>
        <taxon>Nematocera</taxon>
        <taxon>Culicoidea</taxon>
        <taxon>Culicidae</taxon>
        <taxon>Anophelinae</taxon>
        <taxon>Anopheles</taxon>
    </lineage>
</organism>
<proteinExistence type="predicted"/>
<name>A0A2M4DEP9_ANODA</name>
<protein>
    <submittedName>
        <fullName evidence="2">Putative secreted protein</fullName>
    </submittedName>
</protein>
<dbReference type="AlphaFoldDB" id="A0A2M4DEP9"/>
<accession>A0A2M4DEP9</accession>
<sequence>MAMGKLLLLLLLLLPSPSISIPSRKAMRCTALRCLVVFVRVWFLLLVEIRSQKDCEHLLILEGVPCTHGNGIICYLKSEANGNSPN</sequence>